<keyword evidence="3" id="KW-0597">Phosphoprotein</keyword>
<evidence type="ECO:0000313" key="6">
    <source>
        <dbReference type="Proteomes" id="UP001299546"/>
    </source>
</evidence>
<feature type="modified residue" description="4-aspartylphosphate" evidence="3">
    <location>
        <position position="60"/>
    </location>
</feature>
<dbReference type="SUPFAM" id="SSF52172">
    <property type="entry name" value="CheY-like"/>
    <property type="match status" value="1"/>
</dbReference>
<evidence type="ECO:0000256" key="2">
    <source>
        <dbReference type="ARBA" id="ARBA00024867"/>
    </source>
</evidence>
<accession>A0ABS8DHZ7</accession>
<proteinExistence type="predicted"/>
<comment type="caution">
    <text evidence="5">The sequence shown here is derived from an EMBL/GenBank/DDBJ whole genome shotgun (WGS) entry which is preliminary data.</text>
</comment>
<comment type="function">
    <text evidence="2">May play the central regulatory role in sporulation. It may be an element of the effector pathway responsible for the activation of sporulation genes in response to nutritional stress. Spo0A may act in concert with spo0H (a sigma factor) to control the expression of some genes that are critical to the sporulation process.</text>
</comment>
<gene>
    <name evidence="5" type="ORF">LIZ65_12245</name>
</gene>
<evidence type="ECO:0000256" key="3">
    <source>
        <dbReference type="PROSITE-ProRule" id="PRU00169"/>
    </source>
</evidence>
<feature type="domain" description="Response regulatory" evidence="4">
    <location>
        <begin position="3"/>
        <end position="123"/>
    </location>
</feature>
<dbReference type="InterPro" id="IPR011006">
    <property type="entry name" value="CheY-like_superfamily"/>
</dbReference>
<dbReference type="Proteomes" id="UP001299546">
    <property type="component" value="Unassembled WGS sequence"/>
</dbReference>
<dbReference type="Pfam" id="PF00072">
    <property type="entry name" value="Response_reg"/>
    <property type="match status" value="1"/>
</dbReference>
<dbReference type="SMART" id="SM00448">
    <property type="entry name" value="REC"/>
    <property type="match status" value="1"/>
</dbReference>
<evidence type="ECO:0000313" key="5">
    <source>
        <dbReference type="EMBL" id="MCB7388057.1"/>
    </source>
</evidence>
<name>A0ABS8DHZ7_9FIRM</name>
<dbReference type="Gene3D" id="2.40.50.1020">
    <property type="entry name" value="LytTr DNA-binding domain"/>
    <property type="match status" value="1"/>
</dbReference>
<evidence type="ECO:0000256" key="1">
    <source>
        <dbReference type="ARBA" id="ARBA00018672"/>
    </source>
</evidence>
<dbReference type="RefSeq" id="WP_066730992.1">
    <property type="nucleotide sequence ID" value="NZ_JAJCIQ010000004.1"/>
</dbReference>
<dbReference type="GO" id="GO:0003677">
    <property type="term" value="F:DNA binding"/>
    <property type="evidence" value="ECO:0007669"/>
    <property type="project" value="UniProtKB-KW"/>
</dbReference>
<dbReference type="SMART" id="SM00850">
    <property type="entry name" value="LytTR"/>
    <property type="match status" value="1"/>
</dbReference>
<dbReference type="InterPro" id="IPR046947">
    <property type="entry name" value="LytR-like"/>
</dbReference>
<dbReference type="InterPro" id="IPR001789">
    <property type="entry name" value="Sig_transdc_resp-reg_receiver"/>
</dbReference>
<reference evidence="5 6" key="1">
    <citation type="submission" date="2021-10" db="EMBL/GenBank/DDBJ databases">
        <title>Collection of gut derived symbiotic bacterial strains cultured from healthy donors.</title>
        <authorList>
            <person name="Lin H."/>
            <person name="Littmann E."/>
            <person name="Kohout C."/>
            <person name="Pamer E.G."/>
        </authorList>
    </citation>
    <scope>NUCLEOTIDE SEQUENCE [LARGE SCALE GENOMIC DNA]</scope>
    <source>
        <strain evidence="5 6">DFI.1.165</strain>
    </source>
</reference>
<dbReference type="InterPro" id="IPR007492">
    <property type="entry name" value="LytTR_DNA-bd_dom"/>
</dbReference>
<dbReference type="Gene3D" id="3.40.50.2300">
    <property type="match status" value="1"/>
</dbReference>
<dbReference type="PANTHER" id="PTHR37299">
    <property type="entry name" value="TRANSCRIPTIONAL REGULATOR-RELATED"/>
    <property type="match status" value="1"/>
</dbReference>
<keyword evidence="6" id="KW-1185">Reference proteome</keyword>
<protein>
    <recommendedName>
        <fullName evidence="1">Stage 0 sporulation protein A homolog</fullName>
    </recommendedName>
</protein>
<dbReference type="PANTHER" id="PTHR37299:SF1">
    <property type="entry name" value="STAGE 0 SPORULATION PROTEIN A HOMOLOG"/>
    <property type="match status" value="1"/>
</dbReference>
<keyword evidence="5" id="KW-0238">DNA-binding</keyword>
<evidence type="ECO:0000259" key="4">
    <source>
        <dbReference type="PROSITE" id="PS50110"/>
    </source>
</evidence>
<organism evidence="5 6">
    <name type="scientific">Bariatricus massiliensis</name>
    <dbReference type="NCBI Taxonomy" id="1745713"/>
    <lineage>
        <taxon>Bacteria</taxon>
        <taxon>Bacillati</taxon>
        <taxon>Bacillota</taxon>
        <taxon>Clostridia</taxon>
        <taxon>Lachnospirales</taxon>
        <taxon>Lachnospiraceae</taxon>
        <taxon>Bariatricus</taxon>
    </lineage>
</organism>
<dbReference type="PROSITE" id="PS50110">
    <property type="entry name" value="RESPONSE_REGULATORY"/>
    <property type="match status" value="1"/>
</dbReference>
<sequence>MVQIAICDDEVKELEHTYMLVERYRENHPELDISVRKFQSSYDLLEAIDARGRFDIYILDILMPIANGIEVGVNIRQKDGAAILIYLTSSPDYAVESYGVEAQGYLLKPPDGQKISQALNRAVTRLDAEDRRRLVIQMPGGSVGAVPYCNLLYVEYARHRLMAHRTDGEIVESIYQRDSFEQLAAPLIADGRFVKISASHIVNMQHVSGVSSRQFRLKNDETLPLSRTYAGARQTYMDYLLERGI</sequence>
<dbReference type="Pfam" id="PF04397">
    <property type="entry name" value="LytTR"/>
    <property type="match status" value="1"/>
</dbReference>
<dbReference type="EMBL" id="JAJCIS010000008">
    <property type="protein sequence ID" value="MCB7388057.1"/>
    <property type="molecule type" value="Genomic_DNA"/>
</dbReference>